<dbReference type="GO" id="GO:0016020">
    <property type="term" value="C:membrane"/>
    <property type="evidence" value="ECO:0007669"/>
    <property type="project" value="UniProtKB-SubCell"/>
</dbReference>
<name>A0A0U4WAT6_9BACL</name>
<keyword evidence="4" id="KW-0472">Membrane</keyword>
<accession>A0A0U4WAT6</accession>
<dbReference type="KEGG" id="asoc:CB4_00053"/>
<dbReference type="PANTHER" id="PTHR42770">
    <property type="entry name" value="AMINO ACID TRANSPORTER-RELATED"/>
    <property type="match status" value="1"/>
</dbReference>
<evidence type="ECO:0000313" key="6">
    <source>
        <dbReference type="Proteomes" id="UP000217696"/>
    </source>
</evidence>
<organism evidence="5 6">
    <name type="scientific">Aneurinibacillus soli</name>
    <dbReference type="NCBI Taxonomy" id="1500254"/>
    <lineage>
        <taxon>Bacteria</taxon>
        <taxon>Bacillati</taxon>
        <taxon>Bacillota</taxon>
        <taxon>Bacilli</taxon>
        <taxon>Bacillales</taxon>
        <taxon>Paenibacillaceae</taxon>
        <taxon>Aneurinibacillus group</taxon>
        <taxon>Aneurinibacillus</taxon>
    </lineage>
</organism>
<dbReference type="EMBL" id="AP017312">
    <property type="protein sequence ID" value="BAU25993.1"/>
    <property type="molecule type" value="Genomic_DNA"/>
</dbReference>
<dbReference type="Pfam" id="PF00324">
    <property type="entry name" value="AA_permease"/>
    <property type="match status" value="1"/>
</dbReference>
<evidence type="ECO:0000256" key="4">
    <source>
        <dbReference type="ARBA" id="ARBA00023136"/>
    </source>
</evidence>
<evidence type="ECO:0000256" key="3">
    <source>
        <dbReference type="ARBA" id="ARBA00022989"/>
    </source>
</evidence>
<comment type="subcellular location">
    <subcellularLocation>
        <location evidence="1">Membrane</location>
        <topology evidence="1">Multi-pass membrane protein</topology>
    </subcellularLocation>
</comment>
<dbReference type="RefSeq" id="WP_096463082.1">
    <property type="nucleotide sequence ID" value="NZ_AP017312.1"/>
</dbReference>
<dbReference type="PANTHER" id="PTHR42770:SF8">
    <property type="entry name" value="PUTRESCINE IMPORTER PUUP"/>
    <property type="match status" value="1"/>
</dbReference>
<keyword evidence="2" id="KW-0812">Transmembrane</keyword>
<dbReference type="GO" id="GO:0055085">
    <property type="term" value="P:transmembrane transport"/>
    <property type="evidence" value="ECO:0007669"/>
    <property type="project" value="InterPro"/>
</dbReference>
<evidence type="ECO:0000256" key="2">
    <source>
        <dbReference type="ARBA" id="ARBA00022692"/>
    </source>
</evidence>
<dbReference type="AlphaFoldDB" id="A0A0U4WAT6"/>
<dbReference type="InterPro" id="IPR004841">
    <property type="entry name" value="AA-permease/SLC12A_dom"/>
</dbReference>
<dbReference type="Proteomes" id="UP000217696">
    <property type="component" value="Chromosome"/>
</dbReference>
<protein>
    <submittedName>
        <fullName evidence="5">Putrescine importer PuuP</fullName>
    </submittedName>
</protein>
<sequence length="466" mass="50925">MQKSATLKRSLGLWPIVMLGVGYMTPMVVFDTFGIASKEADGHVPMAYIIALVAMLFTAFSYGKMVRAFPSAGSAYTYTQKTISPHLGFLVGWSSLLDYLLLPMVNALLTQIYLSALFPEVPAWIWVVGFVALVTIINAVGVNSTANFNTLFVLYQMLVVVIFVILAVRQLIGGFGYGEVFPVGPLYTPDMHMSTLIAGATVLCFSFLGFDAVTTYSEETPNPTKTIPRAIFFTALIGGLVFIVGSYFTQALFPDITRFKNPDATSPEIALYAGGKVFQMFFLAGALAGTIASGLASHASVSRLLYVMGRDNILPQKLFGYVHPRTHTPLFNVILVGFISMTAVFFTLEIASAFISFGALIAFTFVNLSVIAHYALKKKEYKTLGGFLSHILLPIIGAAFVAVLWYNLEASSFTMGVIWFGIGLVYLMYVTKLFRVRPMDIHFEEADEESAVIEGEPIVENGVLAK</sequence>
<evidence type="ECO:0000256" key="1">
    <source>
        <dbReference type="ARBA" id="ARBA00004141"/>
    </source>
</evidence>
<dbReference type="OrthoDB" id="9762947at2"/>
<keyword evidence="3" id="KW-1133">Transmembrane helix</keyword>
<dbReference type="Gene3D" id="1.20.1740.10">
    <property type="entry name" value="Amino acid/polyamine transporter I"/>
    <property type="match status" value="1"/>
</dbReference>
<dbReference type="PIRSF" id="PIRSF006060">
    <property type="entry name" value="AA_transporter"/>
    <property type="match status" value="1"/>
</dbReference>
<evidence type="ECO:0000313" key="5">
    <source>
        <dbReference type="EMBL" id="BAU25993.1"/>
    </source>
</evidence>
<dbReference type="InterPro" id="IPR050367">
    <property type="entry name" value="APC_superfamily"/>
</dbReference>
<keyword evidence="6" id="KW-1185">Reference proteome</keyword>
<reference evidence="5 6" key="1">
    <citation type="submission" date="2015-12" db="EMBL/GenBank/DDBJ databases">
        <title>Genome sequence of Aneurinibacillus soli.</title>
        <authorList>
            <person name="Lee J.S."/>
            <person name="Lee K.C."/>
            <person name="Kim K.K."/>
            <person name="Lee B.W."/>
        </authorList>
    </citation>
    <scope>NUCLEOTIDE SEQUENCE [LARGE SCALE GENOMIC DNA]</scope>
    <source>
        <strain evidence="5 6">CB4</strain>
    </source>
</reference>
<proteinExistence type="predicted"/>
<gene>
    <name evidence="5" type="primary">puuP_2</name>
    <name evidence="5" type="ORF">CB4_00053</name>
</gene>